<dbReference type="OrthoDB" id="5428321at2759"/>
<evidence type="ECO:0000313" key="3">
    <source>
        <dbReference type="Proteomes" id="UP000799779"/>
    </source>
</evidence>
<sequence>EWRTKCYKELSVHIQSRLGIVVEPAQVRLLPSPDNPYTWKFLPKKKHLFLKNISDHSISVYKDLCNSVGKTFKAIPAKQGNSANSLGMLDGAVASTVSKTEISFSALIDRLRGENALLSHAMEEIRTQILAKLERRRHTERELEHLKEVNQRLHKESKENLSVTIHLKGVFDAQSQGLKSAVQELQALQEGLFIGT</sequence>
<feature type="non-terminal residue" evidence="2">
    <location>
        <position position="1"/>
    </location>
</feature>
<reference evidence="2" key="1">
    <citation type="journal article" date="2020" name="Stud. Mycol.">
        <title>101 Dothideomycetes genomes: a test case for predicting lifestyles and emergence of pathogens.</title>
        <authorList>
            <person name="Haridas S."/>
            <person name="Albert R."/>
            <person name="Binder M."/>
            <person name="Bloem J."/>
            <person name="Labutti K."/>
            <person name="Salamov A."/>
            <person name="Andreopoulos B."/>
            <person name="Baker S."/>
            <person name="Barry K."/>
            <person name="Bills G."/>
            <person name="Bluhm B."/>
            <person name="Cannon C."/>
            <person name="Castanera R."/>
            <person name="Culley D."/>
            <person name="Daum C."/>
            <person name="Ezra D."/>
            <person name="Gonzalez J."/>
            <person name="Henrissat B."/>
            <person name="Kuo A."/>
            <person name="Liang C."/>
            <person name="Lipzen A."/>
            <person name="Lutzoni F."/>
            <person name="Magnuson J."/>
            <person name="Mondo S."/>
            <person name="Nolan M."/>
            <person name="Ohm R."/>
            <person name="Pangilinan J."/>
            <person name="Park H.-J."/>
            <person name="Ramirez L."/>
            <person name="Alfaro M."/>
            <person name="Sun H."/>
            <person name="Tritt A."/>
            <person name="Yoshinaga Y."/>
            <person name="Zwiers L.-H."/>
            <person name="Turgeon B."/>
            <person name="Goodwin S."/>
            <person name="Spatafora J."/>
            <person name="Crous P."/>
            <person name="Grigoriev I."/>
        </authorList>
    </citation>
    <scope>NUCLEOTIDE SEQUENCE</scope>
    <source>
        <strain evidence="2">CBS 123094</strain>
    </source>
</reference>
<keyword evidence="3" id="KW-1185">Reference proteome</keyword>
<dbReference type="Proteomes" id="UP000799779">
    <property type="component" value="Unassembled WGS sequence"/>
</dbReference>
<feature type="coiled-coil region" evidence="1">
    <location>
        <begin position="108"/>
        <end position="156"/>
    </location>
</feature>
<evidence type="ECO:0000256" key="1">
    <source>
        <dbReference type="SAM" id="Coils"/>
    </source>
</evidence>
<organism evidence="2 3">
    <name type="scientific">Amniculicola lignicola CBS 123094</name>
    <dbReference type="NCBI Taxonomy" id="1392246"/>
    <lineage>
        <taxon>Eukaryota</taxon>
        <taxon>Fungi</taxon>
        <taxon>Dikarya</taxon>
        <taxon>Ascomycota</taxon>
        <taxon>Pezizomycotina</taxon>
        <taxon>Dothideomycetes</taxon>
        <taxon>Pleosporomycetidae</taxon>
        <taxon>Pleosporales</taxon>
        <taxon>Amniculicolaceae</taxon>
        <taxon>Amniculicola</taxon>
    </lineage>
</organism>
<dbReference type="AlphaFoldDB" id="A0A6A5X4V8"/>
<dbReference type="EMBL" id="ML977556">
    <property type="protein sequence ID" value="KAF2007871.1"/>
    <property type="molecule type" value="Genomic_DNA"/>
</dbReference>
<evidence type="ECO:0000313" key="2">
    <source>
        <dbReference type="EMBL" id="KAF2007871.1"/>
    </source>
</evidence>
<keyword evidence="1" id="KW-0175">Coiled coil</keyword>
<protein>
    <submittedName>
        <fullName evidence="2">Uncharacterized protein</fullName>
    </submittedName>
</protein>
<gene>
    <name evidence="2" type="ORF">P154DRAFT_419406</name>
</gene>
<accession>A0A6A5X4V8</accession>
<name>A0A6A5X4V8_9PLEO</name>
<proteinExistence type="predicted"/>